<keyword evidence="2" id="KW-1185">Reference proteome</keyword>
<proteinExistence type="predicted"/>
<gene>
    <name evidence="1" type="primary">AVEN_89977_1</name>
    <name evidence="1" type="ORF">TNIN_492481</name>
</gene>
<evidence type="ECO:0000313" key="1">
    <source>
        <dbReference type="EMBL" id="GFY59380.1"/>
    </source>
</evidence>
<comment type="caution">
    <text evidence="1">The sequence shown here is derived from an EMBL/GenBank/DDBJ whole genome shotgun (WGS) entry which is preliminary data.</text>
</comment>
<dbReference type="AlphaFoldDB" id="A0A8X6XVH3"/>
<evidence type="ECO:0000313" key="2">
    <source>
        <dbReference type="Proteomes" id="UP000886998"/>
    </source>
</evidence>
<accession>A0A8X6XVH3</accession>
<sequence>MLIVDGGKEEITVPSATSCKLFASEIFSIHRVEANFISSVPPTHDWYAGYSPGLSLQSVGTRLEQTALARLQSGHMRSLKFVVGDFFILTLFLSCVSYSCH</sequence>
<reference evidence="1" key="1">
    <citation type="submission" date="2020-08" db="EMBL/GenBank/DDBJ databases">
        <title>Multicomponent nature underlies the extraordinary mechanical properties of spider dragline silk.</title>
        <authorList>
            <person name="Kono N."/>
            <person name="Nakamura H."/>
            <person name="Mori M."/>
            <person name="Yoshida Y."/>
            <person name="Ohtoshi R."/>
            <person name="Malay A.D."/>
            <person name="Moran D.A.P."/>
            <person name="Tomita M."/>
            <person name="Numata K."/>
            <person name="Arakawa K."/>
        </authorList>
    </citation>
    <scope>NUCLEOTIDE SEQUENCE</scope>
</reference>
<organism evidence="1 2">
    <name type="scientific">Trichonephila inaurata madagascariensis</name>
    <dbReference type="NCBI Taxonomy" id="2747483"/>
    <lineage>
        <taxon>Eukaryota</taxon>
        <taxon>Metazoa</taxon>
        <taxon>Ecdysozoa</taxon>
        <taxon>Arthropoda</taxon>
        <taxon>Chelicerata</taxon>
        <taxon>Arachnida</taxon>
        <taxon>Araneae</taxon>
        <taxon>Araneomorphae</taxon>
        <taxon>Entelegynae</taxon>
        <taxon>Araneoidea</taxon>
        <taxon>Nephilidae</taxon>
        <taxon>Trichonephila</taxon>
        <taxon>Trichonephila inaurata</taxon>
    </lineage>
</organism>
<name>A0A8X6XVH3_9ARAC</name>
<dbReference type="Proteomes" id="UP000886998">
    <property type="component" value="Unassembled WGS sequence"/>
</dbReference>
<dbReference type="OrthoDB" id="6455935at2759"/>
<dbReference type="EMBL" id="BMAV01012593">
    <property type="protein sequence ID" value="GFY59380.1"/>
    <property type="molecule type" value="Genomic_DNA"/>
</dbReference>
<protein>
    <submittedName>
        <fullName evidence="1">RNase H domain-containing protein</fullName>
    </submittedName>
</protein>